<evidence type="ECO:0000256" key="1">
    <source>
        <dbReference type="SAM" id="MobiDB-lite"/>
    </source>
</evidence>
<name>A0A1X1UQS6_9MYCO</name>
<accession>A0A1X1UQS6</accession>
<evidence type="ECO:0000313" key="2">
    <source>
        <dbReference type="EMBL" id="ORV59215.1"/>
    </source>
</evidence>
<dbReference type="OrthoDB" id="4727254at2"/>
<sequence>MADRLDVAARLAEGRLAVEHTQTYVRACHVLDYQHPDLTAHDSQVCDWYDTEAGLDLRVLDHDTAELWAAVNAIDEALNVQRTQLDELAAAWRGPSADSATRFLRRHCDTAATVAAHVRTAAERCGALRDELWQLIDGKAATAIAIDDRRVAERSAWLAAAHTVTTGAGDASAEELVRRQVNPYVDNDIRVDWLTAMRSTMASVAAAYEGATGALTHVAEACFELPGELGPSWQPVVDEPVADSAPLDAAPAVSTMPAAVSAPPPPTTVAPPTLPADPLAALPPVPPELAAPLGDAAGLSTGAGTLGGSGGLGGLAGNIGGVVGKIVDGIGGLIGSLADGFGDLAGDPLDADEADEPDELDDKDVEPDGKDDEPDEADDAEADDATSETDDENSPPADDAADEPAAQEAIPPPPDPPPPAEPVPVEPPAADPSASTPEPAAEGSTPCEIAAEELPQAGQ</sequence>
<dbReference type="EMBL" id="LQOW01000025">
    <property type="protein sequence ID" value="ORV59215.1"/>
    <property type="molecule type" value="Genomic_DNA"/>
</dbReference>
<feature type="compositionally biased region" description="Pro residues" evidence="1">
    <location>
        <begin position="262"/>
        <end position="287"/>
    </location>
</feature>
<reference evidence="2 3" key="1">
    <citation type="submission" date="2016-01" db="EMBL/GenBank/DDBJ databases">
        <title>The new phylogeny of the genus Mycobacterium.</title>
        <authorList>
            <person name="Tarcisio F."/>
            <person name="Conor M."/>
            <person name="Antonella G."/>
            <person name="Elisabetta G."/>
            <person name="Giulia F.S."/>
            <person name="Sara T."/>
            <person name="Anna F."/>
            <person name="Clotilde B."/>
            <person name="Roberto B."/>
            <person name="Veronica D.S."/>
            <person name="Fabio R."/>
            <person name="Monica P."/>
            <person name="Olivier J."/>
            <person name="Enrico T."/>
            <person name="Nicola S."/>
        </authorList>
    </citation>
    <scope>NUCLEOTIDE SEQUENCE [LARGE SCALE GENOMIC DNA]</scope>
    <source>
        <strain evidence="2 3">DSM 45731</strain>
    </source>
</reference>
<feature type="region of interest" description="Disordered" evidence="1">
    <location>
        <begin position="256"/>
        <end position="287"/>
    </location>
</feature>
<dbReference type="Proteomes" id="UP000194000">
    <property type="component" value="Unassembled WGS sequence"/>
</dbReference>
<feature type="compositionally biased region" description="Low complexity" evidence="1">
    <location>
        <begin position="395"/>
        <end position="409"/>
    </location>
</feature>
<dbReference type="STRING" id="1260918.AWC06_17770"/>
<feature type="region of interest" description="Disordered" evidence="1">
    <location>
        <begin position="345"/>
        <end position="459"/>
    </location>
</feature>
<feature type="compositionally biased region" description="Acidic residues" evidence="1">
    <location>
        <begin position="349"/>
        <end position="393"/>
    </location>
</feature>
<dbReference type="RefSeq" id="WP_085198347.1">
    <property type="nucleotide sequence ID" value="NZ_JACKVI010000014.1"/>
</dbReference>
<protein>
    <submittedName>
        <fullName evidence="2">Uncharacterized protein</fullName>
    </submittedName>
</protein>
<keyword evidence="3" id="KW-1185">Reference proteome</keyword>
<evidence type="ECO:0000313" key="3">
    <source>
        <dbReference type="Proteomes" id="UP000194000"/>
    </source>
</evidence>
<feature type="compositionally biased region" description="Pro residues" evidence="1">
    <location>
        <begin position="410"/>
        <end position="430"/>
    </location>
</feature>
<gene>
    <name evidence="2" type="ORF">AWC06_17770</name>
</gene>
<proteinExistence type="predicted"/>
<organism evidence="2 3">
    <name type="scientific">Mycobacterium fragae</name>
    <dbReference type="NCBI Taxonomy" id="1260918"/>
    <lineage>
        <taxon>Bacteria</taxon>
        <taxon>Bacillati</taxon>
        <taxon>Actinomycetota</taxon>
        <taxon>Actinomycetes</taxon>
        <taxon>Mycobacteriales</taxon>
        <taxon>Mycobacteriaceae</taxon>
        <taxon>Mycobacterium</taxon>
    </lineage>
</organism>
<dbReference type="AlphaFoldDB" id="A0A1X1UQS6"/>
<comment type="caution">
    <text evidence="2">The sequence shown here is derived from an EMBL/GenBank/DDBJ whole genome shotgun (WGS) entry which is preliminary data.</text>
</comment>